<evidence type="ECO:0000256" key="4">
    <source>
        <dbReference type="SAM" id="MobiDB-lite"/>
    </source>
</evidence>
<keyword evidence="2" id="KW-0547">Nucleotide-binding</keyword>
<accession>A0A934K8S7</accession>
<dbReference type="InterPro" id="IPR015854">
    <property type="entry name" value="ABC_transpr_LolD-like"/>
</dbReference>
<evidence type="ECO:0000259" key="5">
    <source>
        <dbReference type="PROSITE" id="PS50893"/>
    </source>
</evidence>
<keyword evidence="3 6" id="KW-0067">ATP-binding</keyword>
<dbReference type="PANTHER" id="PTHR24220:SF659">
    <property type="entry name" value="TRANSPORTER, PUTATIVE-RELATED"/>
    <property type="match status" value="1"/>
</dbReference>
<dbReference type="GO" id="GO:0005524">
    <property type="term" value="F:ATP binding"/>
    <property type="evidence" value="ECO:0007669"/>
    <property type="project" value="UniProtKB-KW"/>
</dbReference>
<evidence type="ECO:0000256" key="3">
    <source>
        <dbReference type="ARBA" id="ARBA00022840"/>
    </source>
</evidence>
<dbReference type="Gene3D" id="3.40.50.300">
    <property type="entry name" value="P-loop containing nucleotide triphosphate hydrolases"/>
    <property type="match status" value="1"/>
</dbReference>
<feature type="region of interest" description="Disordered" evidence="4">
    <location>
        <begin position="224"/>
        <end position="246"/>
    </location>
</feature>
<dbReference type="Proteomes" id="UP000612893">
    <property type="component" value="Unassembled WGS sequence"/>
</dbReference>
<dbReference type="CDD" id="cd03255">
    <property type="entry name" value="ABC_MJ0796_LolCDE_FtsE"/>
    <property type="match status" value="1"/>
</dbReference>
<gene>
    <name evidence="6" type="ORF">JF922_11040</name>
</gene>
<dbReference type="InterPro" id="IPR003593">
    <property type="entry name" value="AAA+_ATPase"/>
</dbReference>
<dbReference type="PANTHER" id="PTHR24220">
    <property type="entry name" value="IMPORT ATP-BINDING PROTEIN"/>
    <property type="match status" value="1"/>
</dbReference>
<name>A0A934K8S7_9BACT</name>
<dbReference type="PROSITE" id="PS00211">
    <property type="entry name" value="ABC_TRANSPORTER_1"/>
    <property type="match status" value="1"/>
</dbReference>
<organism evidence="6 7">
    <name type="scientific">Candidatus Nephthysia bennettiae</name>
    <dbReference type="NCBI Taxonomy" id="3127016"/>
    <lineage>
        <taxon>Bacteria</taxon>
        <taxon>Bacillati</taxon>
        <taxon>Candidatus Dormiibacterota</taxon>
        <taxon>Candidatus Dormibacteria</taxon>
        <taxon>Candidatus Dormibacterales</taxon>
        <taxon>Candidatus Dormibacteraceae</taxon>
        <taxon>Candidatus Nephthysia</taxon>
    </lineage>
</organism>
<dbReference type="SMART" id="SM00382">
    <property type="entry name" value="AAA"/>
    <property type="match status" value="1"/>
</dbReference>
<reference evidence="6" key="1">
    <citation type="submission" date="2020-10" db="EMBL/GenBank/DDBJ databases">
        <title>Ca. Dormibacterota MAGs.</title>
        <authorList>
            <person name="Montgomery K."/>
        </authorList>
    </citation>
    <scope>NUCLEOTIDE SEQUENCE [LARGE SCALE GENOMIC DNA]</scope>
    <source>
        <strain evidence="6">SC8812_S17_10</strain>
    </source>
</reference>
<keyword evidence="7" id="KW-1185">Reference proteome</keyword>
<proteinExistence type="predicted"/>
<dbReference type="InterPro" id="IPR017911">
    <property type="entry name" value="MacB-like_ATP-bd"/>
</dbReference>
<feature type="domain" description="ABC transporter" evidence="5">
    <location>
        <begin position="5"/>
        <end position="243"/>
    </location>
</feature>
<evidence type="ECO:0000256" key="2">
    <source>
        <dbReference type="ARBA" id="ARBA00022741"/>
    </source>
</evidence>
<evidence type="ECO:0000256" key="1">
    <source>
        <dbReference type="ARBA" id="ARBA00022448"/>
    </source>
</evidence>
<dbReference type="FunFam" id="3.40.50.300:FF:000032">
    <property type="entry name" value="Export ABC transporter ATP-binding protein"/>
    <property type="match status" value="1"/>
</dbReference>
<dbReference type="InterPro" id="IPR017871">
    <property type="entry name" value="ABC_transporter-like_CS"/>
</dbReference>
<evidence type="ECO:0000313" key="7">
    <source>
        <dbReference type="Proteomes" id="UP000612893"/>
    </source>
</evidence>
<comment type="caution">
    <text evidence="6">The sequence shown here is derived from an EMBL/GenBank/DDBJ whole genome shotgun (WGS) entry which is preliminary data.</text>
</comment>
<dbReference type="RefSeq" id="WP_338201745.1">
    <property type="nucleotide sequence ID" value="NZ_JAEKNR010000118.1"/>
</dbReference>
<dbReference type="AlphaFoldDB" id="A0A934K8S7"/>
<keyword evidence="1" id="KW-0813">Transport</keyword>
<dbReference type="GO" id="GO:0098796">
    <property type="term" value="C:membrane protein complex"/>
    <property type="evidence" value="ECO:0007669"/>
    <property type="project" value="UniProtKB-ARBA"/>
</dbReference>
<dbReference type="EMBL" id="JAEKNR010000118">
    <property type="protein sequence ID" value="MBJ7598606.1"/>
    <property type="molecule type" value="Genomic_DNA"/>
</dbReference>
<dbReference type="InterPro" id="IPR003439">
    <property type="entry name" value="ABC_transporter-like_ATP-bd"/>
</dbReference>
<evidence type="ECO:0000313" key="6">
    <source>
        <dbReference type="EMBL" id="MBJ7598606.1"/>
    </source>
</evidence>
<dbReference type="InterPro" id="IPR027417">
    <property type="entry name" value="P-loop_NTPase"/>
</dbReference>
<dbReference type="SUPFAM" id="SSF52540">
    <property type="entry name" value="P-loop containing nucleoside triphosphate hydrolases"/>
    <property type="match status" value="1"/>
</dbReference>
<sequence>MSWLVDLTDVSKVFSGGAKTVALDGVTLQIGGGEFTAVMGPSGSGKSTLLNLIAGLDRATSGSLVVDGVDLSRASETQLARYRRSRVGFVFQFFNLLSNLTVMENVMVPAELAGLRAPQARGQAAELLEELGIAGLHRSYPANLSGGQRQRVAVARALINRPALVLADEPTGALDSSSGEQVMALLDDLNQRGQTILLVTHDAKLAAAHGRRIVTLRDGRVGDDARIEPRRPSEPRELVRLGAEEA</sequence>
<dbReference type="GO" id="GO:0022857">
    <property type="term" value="F:transmembrane transporter activity"/>
    <property type="evidence" value="ECO:0007669"/>
    <property type="project" value="UniProtKB-ARBA"/>
</dbReference>
<dbReference type="Pfam" id="PF00005">
    <property type="entry name" value="ABC_tran"/>
    <property type="match status" value="1"/>
</dbReference>
<dbReference type="PROSITE" id="PS50893">
    <property type="entry name" value="ABC_TRANSPORTER_2"/>
    <property type="match status" value="1"/>
</dbReference>
<protein>
    <submittedName>
        <fullName evidence="6">ABC transporter ATP-binding protein</fullName>
    </submittedName>
</protein>